<dbReference type="EMBL" id="WEGJ01000038">
    <property type="protein sequence ID" value="MQY15737.1"/>
    <property type="molecule type" value="Genomic_DNA"/>
</dbReference>
<name>A0A7K0CQH5_9ACTN</name>
<dbReference type="AlphaFoldDB" id="A0A7K0CQH5"/>
<comment type="caution">
    <text evidence="2">The sequence shown here is derived from an EMBL/GenBank/DDBJ whole genome shotgun (WGS) entry which is preliminary data.</text>
</comment>
<proteinExistence type="predicted"/>
<feature type="region of interest" description="Disordered" evidence="1">
    <location>
        <begin position="91"/>
        <end position="112"/>
    </location>
</feature>
<sequence length="263" mass="28906">MPSRFLKPRLFRRRPPRPLPQLPAAHLSLLDGRTLNISVRLPDGTRHARLTGFGELTLGAGTFPAAHVEGTVPLRIELTPARGRRRVYAVTPPPRAQRPDGPTRAEPGEPVRLCPRPDGAALQRVPPAPGAEVEHVEVGWTAVTVRGRLIAQEPAGAVAELTPRGEDTGTELPTEWDGDRFTARLGPAALTHTKAERTYDLRLRVPGRDTPLRMGRLRTDVTAPKRVFRLPDRLLLDPSGIRIRVAPYYTPTGRLALTAERIA</sequence>
<gene>
    <name evidence="2" type="ORF">SRB5_59270</name>
</gene>
<keyword evidence="3" id="KW-1185">Reference proteome</keyword>
<evidence type="ECO:0000313" key="3">
    <source>
        <dbReference type="Proteomes" id="UP000466345"/>
    </source>
</evidence>
<dbReference type="Proteomes" id="UP000466345">
    <property type="component" value="Unassembled WGS sequence"/>
</dbReference>
<feature type="compositionally biased region" description="Basic and acidic residues" evidence="1">
    <location>
        <begin position="97"/>
        <end position="109"/>
    </location>
</feature>
<dbReference type="RefSeq" id="WP_153456542.1">
    <property type="nucleotide sequence ID" value="NZ_WEGJ01000038.1"/>
</dbReference>
<reference evidence="2 3" key="1">
    <citation type="submission" date="2019-10" db="EMBL/GenBank/DDBJ databases">
        <title>Streptomyces smaragdinus sp. nov. and Streptomyces fabii sp. nov., isolated from the gut of fungus growing-termite Macrotermes natalensis.</title>
        <authorList>
            <person name="Schwitalla J."/>
            <person name="Benndorf R."/>
            <person name="Martin K."/>
            <person name="De Beer W."/>
            <person name="Kaster A.-K."/>
            <person name="Vollmers J."/>
            <person name="Poulsen M."/>
            <person name="Beemelmanns C."/>
        </authorList>
    </citation>
    <scope>NUCLEOTIDE SEQUENCE [LARGE SCALE GENOMIC DNA]</scope>
    <source>
        <strain evidence="2 3">RB5</strain>
    </source>
</reference>
<protein>
    <submittedName>
        <fullName evidence="2">Uncharacterized protein</fullName>
    </submittedName>
</protein>
<evidence type="ECO:0000313" key="2">
    <source>
        <dbReference type="EMBL" id="MQY15737.1"/>
    </source>
</evidence>
<organism evidence="2 3">
    <name type="scientific">Streptomyces smaragdinus</name>
    <dbReference type="NCBI Taxonomy" id="2585196"/>
    <lineage>
        <taxon>Bacteria</taxon>
        <taxon>Bacillati</taxon>
        <taxon>Actinomycetota</taxon>
        <taxon>Actinomycetes</taxon>
        <taxon>Kitasatosporales</taxon>
        <taxon>Streptomycetaceae</taxon>
        <taxon>Streptomyces</taxon>
    </lineage>
</organism>
<accession>A0A7K0CQH5</accession>
<dbReference type="OrthoDB" id="3436381at2"/>
<evidence type="ECO:0000256" key="1">
    <source>
        <dbReference type="SAM" id="MobiDB-lite"/>
    </source>
</evidence>